<evidence type="ECO:0000313" key="3">
    <source>
        <dbReference type="Proteomes" id="UP000576645"/>
    </source>
</evidence>
<dbReference type="RefSeq" id="WP_171353789.1">
    <property type="nucleotide sequence ID" value="NZ_VTXP01000015.1"/>
</dbReference>
<dbReference type="Proteomes" id="UP000576645">
    <property type="component" value="Unassembled WGS sequence"/>
</dbReference>
<organism evidence="2 3">
    <name type="scientific">Vibrio coralliilyticus</name>
    <dbReference type="NCBI Taxonomy" id="190893"/>
    <lineage>
        <taxon>Bacteria</taxon>
        <taxon>Pseudomonadati</taxon>
        <taxon>Pseudomonadota</taxon>
        <taxon>Gammaproteobacteria</taxon>
        <taxon>Vibrionales</taxon>
        <taxon>Vibrionaceae</taxon>
        <taxon>Vibrio</taxon>
    </lineage>
</organism>
<comment type="caution">
    <text evidence="2">The sequence shown here is derived from an EMBL/GenBank/DDBJ whole genome shotgun (WGS) entry which is preliminary data.</text>
</comment>
<accession>A0AAP6ZNG5</accession>
<evidence type="ECO:0000256" key="1">
    <source>
        <dbReference type="SAM" id="Phobius"/>
    </source>
</evidence>
<dbReference type="InterPro" id="IPR014121">
    <property type="entry name" value="TraN_Ftype"/>
</dbReference>
<feature type="transmembrane region" description="Helical" evidence="1">
    <location>
        <begin position="1177"/>
        <end position="1198"/>
    </location>
</feature>
<sequence length="1359" mass="149072">MLKQKFDGVFGQMISCTLIVTTTLLPLRLSYAQSDFDKAVSEANTFSTQLLNNRAAPTYDSNGNLLVDGVPYMSREQITGQRDNDYVPASTDTYGSDAQTLYQAQAAQAKYEEKTLETAETSSERAYHIIKKSINTQKPDLTNDPMWANTDHVLENLEEIVEDFASCTVETQLVSTGKDYHVPKYEQCERLPAIEENFTIGHEYKVGVIQHKSGPVNMLSCGDGCLQIWIGTVGDNYWSGWCTVYEESMSVEVLQPNKITYAKLARSKFDDYHQVYLNGTKIYNGPNSDFPPETSGPCELSTSWDLYPNVNITNSFTDVAPNTEVQFKTRTSASGNGEGFSSLLVYYDQEDLVYDDVWYDQDLIDKAITIKSQIADGYCTGSIRCADMPTLDSNGCTTINGITVCENNFSNNPVSSLGISPFCKRIEVSSDCNFNEGQICFTDMNGDETCFDNDTVENDQCQKYEEDPSCSFVKSECVEGAEGPSGNCYVQEDTFDCGFTANSGTPVEEEVITCDGQLQCVGENCYSPTRDGSNTDFAQVNAYLEMLKYARSDMTCEGIPEAPYNEDSPPDRYAPIPSCGEGYTFNSVSQECLIETGCSYTDDDFYAASPRNGVQIVVNDQIIANETSLSSCTPLTLGGITYTCGEPQKKLSTDTYYEVCTNDASPMTPNTCPSEGHLLNPDTGYCEVAPVPTCPDGVPLVEGDDPWSIDDDKCLLEVPATPECNQSNETYNASTGMCEGVATTNPICAEGNLNSSGLCSFEASECRYNNTNYVLYFNENYSEPIAVWDNVWIGRPIPSPYYQGIYRESGVSDGAVRLRYVGYELCRTTSETSLPSGCPSGYTYQNGLCTSSSSSVPTMTCSQDGTYYDVTTDSCRREETASLGCPSTYPVWNEAEQRCTAKSLSPLAAQWESPKKASSEVTQQRVLALVLAPFESILSSLVSEATADSQLVSEEDQVSQDSMNAYIATQYSDMAATYENDLALYEAGNEQLTQIVAYDSSSVPVNSDTGGEQNVTCELFKGEAMECKVAVGGMQDCCESPVKPSLADYISMTTKMMQMDALTGEVLGLEGYTGAWDMASNWTSDIAGEAWSAVEGAFTTGADVAGQEAIKQGATEAGEGVMASVAQSMMQYTNQFLIDTFGEEVASMFFQEVVLQTGATQVAPSAAMANVGAALTVIYYAYLAYVVFNLLIGIVFACEDEEMDLAMKRELLSTHYIGTYCKTEVLGACIEKRRSYCVFDSPLSRIMMEQIYAQPQMNLSWGTTEAPNCTGLAIDQMENIEWDLVNLDEWVGILIQTDNYTDMVNVDIDSLTGAGSNLNYQQGGVDRDNVLETNQSRMEDIDADEVRRDAYEDAWEKSQ</sequence>
<keyword evidence="1" id="KW-0812">Transmembrane</keyword>
<dbReference type="EMBL" id="VTXP01000015">
    <property type="protein sequence ID" value="NOJ25291.1"/>
    <property type="molecule type" value="Genomic_DNA"/>
</dbReference>
<dbReference type="Pfam" id="PF06986">
    <property type="entry name" value="F_T4SS_TraN"/>
    <property type="match status" value="2"/>
</dbReference>
<protein>
    <recommendedName>
        <fullName evidence="4">Conjugal transfer protein TraN</fullName>
    </recommendedName>
</protein>
<name>A0AAP6ZNG5_9VIBR</name>
<evidence type="ECO:0008006" key="4">
    <source>
        <dbReference type="Google" id="ProtNLM"/>
    </source>
</evidence>
<keyword evidence="1" id="KW-1133">Transmembrane helix</keyword>
<gene>
    <name evidence="2" type="ORF">F0238_21430</name>
</gene>
<evidence type="ECO:0000313" key="2">
    <source>
        <dbReference type="EMBL" id="NOJ25291.1"/>
    </source>
</evidence>
<proteinExistence type="predicted"/>
<reference evidence="2 3" key="1">
    <citation type="submission" date="2019-09" db="EMBL/GenBank/DDBJ databases">
        <title>Draft genome sequencing and comparative genomics of hatchery-associated Vibrios.</title>
        <authorList>
            <person name="Kehlet-Delgado H."/>
            <person name="Mueller R.S."/>
        </authorList>
    </citation>
    <scope>NUCLEOTIDE SEQUENCE [LARGE SCALE GENOMIC DNA]</scope>
    <source>
        <strain evidence="2 3">09-121-3</strain>
    </source>
</reference>
<keyword evidence="1" id="KW-0472">Membrane</keyword>